<dbReference type="SUPFAM" id="SSF48371">
    <property type="entry name" value="ARM repeat"/>
    <property type="match status" value="1"/>
</dbReference>
<feature type="domain" description="GUN4 N-terminal ARM-like repeat" evidence="2">
    <location>
        <begin position="24"/>
        <end position="86"/>
    </location>
</feature>
<dbReference type="EMBL" id="KX601051">
    <property type="protein sequence ID" value="APR74485.1"/>
    <property type="molecule type" value="Genomic_DNA"/>
</dbReference>
<dbReference type="InterPro" id="IPR032192">
    <property type="entry name" value="GUN4_N"/>
</dbReference>
<reference evidence="3" key="1">
    <citation type="submission" date="2016-07" db="EMBL/GenBank/DDBJ databases">
        <authorList>
            <person name="Ng P.-K."/>
            <person name="Lin S.-M."/>
        </authorList>
    </citation>
    <scope>NUCLEOTIDE SEQUENCE</scope>
</reference>
<organism evidence="3">
    <name type="scientific">Gracilaria firma</name>
    <dbReference type="NCBI Taxonomy" id="2510791"/>
    <lineage>
        <taxon>Eukaryota</taxon>
        <taxon>Rhodophyta</taxon>
        <taxon>Florideophyceae</taxon>
        <taxon>Rhodymeniophycidae</taxon>
        <taxon>Gracilariales</taxon>
        <taxon>Gracilariaceae</taxon>
        <taxon>Gracilaria</taxon>
    </lineage>
</organism>
<evidence type="ECO:0000313" key="3">
    <source>
        <dbReference type="EMBL" id="APR74485.1"/>
    </source>
</evidence>
<feature type="domain" description="GUN4-like" evidence="1">
    <location>
        <begin position="95"/>
        <end position="234"/>
    </location>
</feature>
<dbReference type="EMBL" id="KY018922">
    <property type="protein sequence ID" value="ART65341.1"/>
    <property type="molecule type" value="Genomic_DNA"/>
</dbReference>
<dbReference type="Pfam" id="PF05419">
    <property type="entry name" value="GUN4"/>
    <property type="match status" value="1"/>
</dbReference>
<accession>A0A2Z2JMU0</accession>
<dbReference type="RefSeq" id="YP_009346950.1">
    <property type="nucleotide sequence ID" value="NC_033877.1"/>
</dbReference>
<dbReference type="PANTHER" id="PTHR34800">
    <property type="entry name" value="TETRAPYRROLE-BINDING PROTEIN, CHLOROPLASTIC"/>
    <property type="match status" value="1"/>
</dbReference>
<reference evidence="4" key="2">
    <citation type="submission" date="2016-10" db="EMBL/GenBank/DDBJ databases">
        <title>Early insights into the genome sequencing of Gracilaria changii (Rhodophyta, Gracilariales).</title>
        <authorList>
            <person name="Ho C.-L."/>
        </authorList>
    </citation>
    <scope>NUCLEOTIDE SEQUENCE</scope>
</reference>
<evidence type="ECO:0000259" key="2">
    <source>
        <dbReference type="Pfam" id="PF16416"/>
    </source>
</evidence>
<dbReference type="Gene3D" id="1.10.10.1770">
    <property type="entry name" value="Gun4-like"/>
    <property type="match status" value="1"/>
</dbReference>
<dbReference type="CDD" id="cd16383">
    <property type="entry name" value="GUN4"/>
    <property type="match status" value="1"/>
</dbReference>
<dbReference type="InterPro" id="IPR016024">
    <property type="entry name" value="ARM-type_fold"/>
</dbReference>
<keyword evidence="4" id="KW-0150">Chloroplast</keyword>
<evidence type="ECO:0000313" key="4">
    <source>
        <dbReference type="EMBL" id="ART65341.1"/>
    </source>
</evidence>
<geneLocation type="plastid" evidence="3"/>
<evidence type="ECO:0000259" key="1">
    <source>
        <dbReference type="Pfam" id="PF05419"/>
    </source>
</evidence>
<dbReference type="InterPro" id="IPR037215">
    <property type="entry name" value="GUN4-like_sf"/>
</dbReference>
<dbReference type="Gene3D" id="1.25.40.620">
    <property type="match status" value="1"/>
</dbReference>
<protein>
    <submittedName>
        <fullName evidence="4">Ycf53</fullName>
    </submittedName>
</protein>
<name>A0A1P8D6Q5_9FLOR</name>
<sequence length="243" mass="28596">MKDPNYNSIVSEQMAFLDISTDKLQQLKMVEQIIKSGKIGQEALLNFLVNRCIIQKQNVEVLDGLIFEFLYFYSVDEIKKRLNSYFSIGLIDLKSSLKFNYQPLQDLLIKHDFQQADKLTQFYLCSLASLGQKSKRNWLYFTDILSLPSEDLYILDKLWRVYSRNKFGFSIQRKIWLSNNCNWDKFWIRIGWNISGIPLRYPSEFIWSIHAPDGHLPLFNQLRGLQVIAALFNHSTWCDDGMV</sequence>
<dbReference type="InterPro" id="IPR008629">
    <property type="entry name" value="GUN4-like"/>
</dbReference>
<accession>A0A1P8D6Q5</accession>
<dbReference type="RefSeq" id="YP_009498078.1">
    <property type="nucleotide sequence ID" value="NC_038051.1"/>
</dbReference>
<keyword evidence="3" id="KW-0934">Plastid</keyword>
<dbReference type="PANTHER" id="PTHR34800:SF1">
    <property type="entry name" value="TETRAPYRROLE-BINDING PROTEIN, CHLOROPLASTIC"/>
    <property type="match status" value="1"/>
</dbReference>
<proteinExistence type="predicted"/>
<dbReference type="AlphaFoldDB" id="A0A1P8D6Q5"/>
<dbReference type="GeneID" id="37500342"/>
<dbReference type="GO" id="GO:0046906">
    <property type="term" value="F:tetrapyrrole binding"/>
    <property type="evidence" value="ECO:0007669"/>
    <property type="project" value="TreeGrafter"/>
</dbReference>
<gene>
    <name evidence="3" type="primary">ycf53</name>
</gene>
<dbReference type="Pfam" id="PF16416">
    <property type="entry name" value="GUN4_N"/>
    <property type="match status" value="1"/>
</dbReference>
<dbReference type="GeneID" id="31080776"/>
<reference evidence="3" key="3">
    <citation type="journal article" date="2017" name="BMC Genomics">
        <title>Complete chloroplast genome of Gracilaria firma (Gracilariaceae, Rhodophyta), with discussion on the use of chloroplast phylogenomics in the subclass Rhodymeniophycidae.</title>
        <authorList>
            <person name="Ng P.K."/>
            <person name="Lin S.M."/>
            <person name="Lim P.E."/>
            <person name="Liu L.C."/>
            <person name="Chen C.M."/>
            <person name="Pai T.W."/>
        </authorList>
    </citation>
    <scope>NUCLEOTIDE SEQUENCE</scope>
</reference>
<dbReference type="SUPFAM" id="SSF140869">
    <property type="entry name" value="GUN4-like"/>
    <property type="match status" value="1"/>
</dbReference>